<organism evidence="16 17">
    <name type="scientific">Pelobates cultripes</name>
    <name type="common">Western spadefoot toad</name>
    <dbReference type="NCBI Taxonomy" id="61616"/>
    <lineage>
        <taxon>Eukaryota</taxon>
        <taxon>Metazoa</taxon>
        <taxon>Chordata</taxon>
        <taxon>Craniata</taxon>
        <taxon>Vertebrata</taxon>
        <taxon>Euteleostomi</taxon>
        <taxon>Amphibia</taxon>
        <taxon>Batrachia</taxon>
        <taxon>Anura</taxon>
        <taxon>Pelobatoidea</taxon>
        <taxon>Pelobatidae</taxon>
        <taxon>Pelobates</taxon>
    </lineage>
</organism>
<feature type="domain" description="G-protein coupled receptors family 1 profile" evidence="15">
    <location>
        <begin position="73"/>
        <end position="339"/>
    </location>
</feature>
<evidence type="ECO:0000256" key="6">
    <source>
        <dbReference type="ARBA" id="ARBA00022989"/>
    </source>
</evidence>
<dbReference type="PANTHER" id="PTHR24241:SF22">
    <property type="entry name" value="GONADOTROPIN-RELEASING HORMONE RECEPTOR"/>
    <property type="match status" value="1"/>
</dbReference>
<dbReference type="PRINTS" id="PR00237">
    <property type="entry name" value="GPCRRHODOPSN"/>
</dbReference>
<dbReference type="PANTHER" id="PTHR24241">
    <property type="entry name" value="NEUROPEPTIDE RECEPTOR-RELATED G-PROTEIN COUPLED RECEPTOR"/>
    <property type="match status" value="1"/>
</dbReference>
<keyword evidence="3" id="KW-1003">Cell membrane</keyword>
<keyword evidence="7" id="KW-0297">G-protein coupled receptor</keyword>
<feature type="transmembrane region" description="Helical" evidence="14">
    <location>
        <begin position="221"/>
        <end position="243"/>
    </location>
</feature>
<dbReference type="EMBL" id="OW240924">
    <property type="protein sequence ID" value="CAH2327255.1"/>
    <property type="molecule type" value="Genomic_DNA"/>
</dbReference>
<sequence length="418" mass="47852">MNISGREMLEGEVSSPGIKMLNLSCSHMNDLEKSNGPNITHLNDEQFVLPTFSTAAKVRVSITCILFISSACFNLATLWNITHKYRKRSHIRILIINLATADLLITFIVMPLDAVWNVTVQWYAGDVACRILMFLKLVAMYSSAFVTVVISLDRQSAILNPLGIRDAKKKNKAMLLGAWILSFLLAIPQLFVFHVVSRAHPVHFVQCATVGSFQAHWQETIYNMFTFFCLFLLPLLIMVYCYSRILIEISQKMKKSCVSSREFHLRRSSNNIPRARMRTLKMSLVIVLTFIVCWTPYYLLGIWYWFSPEMLTREKVPPSLSHILFLFGLFNACLDPIIYGLFTIHFRREIRRVCRCTTQGKDNDTASLGTGSFRISTTAVPVKRNTGKMGDSGKFELEVTGFSRKCEKCRRKTRESFM</sequence>
<dbReference type="GO" id="GO:0004930">
    <property type="term" value="F:G protein-coupled receptor activity"/>
    <property type="evidence" value="ECO:0007669"/>
    <property type="project" value="UniProtKB-KW"/>
</dbReference>
<evidence type="ECO:0000256" key="8">
    <source>
        <dbReference type="ARBA" id="ARBA00023136"/>
    </source>
</evidence>
<evidence type="ECO:0000256" key="13">
    <source>
        <dbReference type="ARBA" id="ARBA00082552"/>
    </source>
</evidence>
<feature type="transmembrane region" description="Helical" evidence="14">
    <location>
        <begin position="93"/>
        <end position="112"/>
    </location>
</feature>
<feature type="transmembrane region" description="Helical" evidence="14">
    <location>
        <begin position="132"/>
        <end position="152"/>
    </location>
</feature>
<evidence type="ECO:0000256" key="7">
    <source>
        <dbReference type="ARBA" id="ARBA00023040"/>
    </source>
</evidence>
<evidence type="ECO:0000256" key="3">
    <source>
        <dbReference type="ARBA" id="ARBA00022475"/>
    </source>
</evidence>
<evidence type="ECO:0000256" key="11">
    <source>
        <dbReference type="ARBA" id="ARBA00023180"/>
    </source>
</evidence>
<evidence type="ECO:0000256" key="1">
    <source>
        <dbReference type="ARBA" id="ARBA00004651"/>
    </source>
</evidence>
<protein>
    <recommendedName>
        <fullName evidence="2">Gonadotropin-releasing hormone receptor</fullName>
    </recommendedName>
    <alternativeName>
        <fullName evidence="13">Type II GnRH receptor</fullName>
    </alternativeName>
</protein>
<keyword evidence="4" id="KW-0597">Phosphoprotein</keyword>
<dbReference type="InterPro" id="IPR000276">
    <property type="entry name" value="GPCR_Rhodpsn"/>
</dbReference>
<proteinExistence type="predicted"/>
<dbReference type="GO" id="GO:0032870">
    <property type="term" value="P:cellular response to hormone stimulus"/>
    <property type="evidence" value="ECO:0007669"/>
    <property type="project" value="TreeGrafter"/>
</dbReference>
<dbReference type="GO" id="GO:0042277">
    <property type="term" value="F:peptide binding"/>
    <property type="evidence" value="ECO:0007669"/>
    <property type="project" value="TreeGrafter"/>
</dbReference>
<dbReference type="SUPFAM" id="SSF81321">
    <property type="entry name" value="Family A G protein-coupled receptor-like"/>
    <property type="match status" value="1"/>
</dbReference>
<dbReference type="CDD" id="cd15383">
    <property type="entry name" value="7tmA_GnRHR_vertebrate"/>
    <property type="match status" value="1"/>
</dbReference>
<evidence type="ECO:0000313" key="17">
    <source>
        <dbReference type="Proteomes" id="UP001295444"/>
    </source>
</evidence>
<evidence type="ECO:0000259" key="15">
    <source>
        <dbReference type="PROSITE" id="PS50262"/>
    </source>
</evidence>
<dbReference type="Pfam" id="PF00001">
    <property type="entry name" value="7tm_1"/>
    <property type="match status" value="1"/>
</dbReference>
<evidence type="ECO:0000256" key="12">
    <source>
        <dbReference type="ARBA" id="ARBA00023224"/>
    </source>
</evidence>
<dbReference type="FunFam" id="1.20.1070.10:FF:000199">
    <property type="entry name" value="Gonadotropin-releasing hormone II receptor"/>
    <property type="match status" value="1"/>
</dbReference>
<keyword evidence="12" id="KW-0807">Transducer</keyword>
<name>A0AAD1TIK8_PELCU</name>
<evidence type="ECO:0000256" key="9">
    <source>
        <dbReference type="ARBA" id="ARBA00023157"/>
    </source>
</evidence>
<dbReference type="Gene3D" id="1.20.1070.10">
    <property type="entry name" value="Rhodopsin 7-helix transmembrane proteins"/>
    <property type="match status" value="1"/>
</dbReference>
<dbReference type="PRINTS" id="PR00529">
    <property type="entry name" value="GNADOTRPHINR"/>
</dbReference>
<keyword evidence="10 16" id="KW-0675">Receptor</keyword>
<gene>
    <name evidence="16" type="ORF">PECUL_23A006885</name>
</gene>
<feature type="transmembrane region" description="Helical" evidence="14">
    <location>
        <begin position="284"/>
        <end position="306"/>
    </location>
</feature>
<dbReference type="InterPro" id="IPR001658">
    <property type="entry name" value="GphnRH_fam_rcpt"/>
</dbReference>
<dbReference type="Proteomes" id="UP001295444">
    <property type="component" value="Chromosome 13"/>
</dbReference>
<keyword evidence="8 14" id="KW-0472">Membrane</keyword>
<feature type="transmembrane region" description="Helical" evidence="14">
    <location>
        <begin position="173"/>
        <end position="196"/>
    </location>
</feature>
<dbReference type="GO" id="GO:0005886">
    <property type="term" value="C:plasma membrane"/>
    <property type="evidence" value="ECO:0007669"/>
    <property type="project" value="UniProtKB-SubCell"/>
</dbReference>
<dbReference type="PROSITE" id="PS50262">
    <property type="entry name" value="G_PROTEIN_RECEP_F1_2"/>
    <property type="match status" value="1"/>
</dbReference>
<keyword evidence="9" id="KW-1015">Disulfide bond</keyword>
<keyword evidence="11" id="KW-0325">Glycoprotein</keyword>
<dbReference type="AlphaFoldDB" id="A0AAD1TIK8"/>
<evidence type="ECO:0000256" key="4">
    <source>
        <dbReference type="ARBA" id="ARBA00022553"/>
    </source>
</evidence>
<evidence type="ECO:0000256" key="10">
    <source>
        <dbReference type="ARBA" id="ARBA00023170"/>
    </source>
</evidence>
<keyword evidence="6 14" id="KW-1133">Transmembrane helix</keyword>
<evidence type="ECO:0000313" key="16">
    <source>
        <dbReference type="EMBL" id="CAH2327255.1"/>
    </source>
</evidence>
<dbReference type="GO" id="GO:0016500">
    <property type="term" value="F:protein-hormone receptor activity"/>
    <property type="evidence" value="ECO:0007669"/>
    <property type="project" value="InterPro"/>
</dbReference>
<feature type="transmembrane region" description="Helical" evidence="14">
    <location>
        <begin position="60"/>
        <end position="81"/>
    </location>
</feature>
<reference evidence="16" key="1">
    <citation type="submission" date="2022-03" db="EMBL/GenBank/DDBJ databases">
        <authorList>
            <person name="Alioto T."/>
            <person name="Alioto T."/>
            <person name="Gomez Garrido J."/>
        </authorList>
    </citation>
    <scope>NUCLEOTIDE SEQUENCE</scope>
</reference>
<keyword evidence="17" id="KW-1185">Reference proteome</keyword>
<comment type="subcellular location">
    <subcellularLocation>
        <location evidence="1">Cell membrane</location>
        <topology evidence="1">Multi-pass membrane protein</topology>
    </subcellularLocation>
</comment>
<keyword evidence="5 14" id="KW-0812">Transmembrane</keyword>
<feature type="transmembrane region" description="Helical" evidence="14">
    <location>
        <begin position="322"/>
        <end position="342"/>
    </location>
</feature>
<evidence type="ECO:0000256" key="2">
    <source>
        <dbReference type="ARBA" id="ARBA00016040"/>
    </source>
</evidence>
<accession>A0AAD1TIK8</accession>
<evidence type="ECO:0000256" key="14">
    <source>
        <dbReference type="SAM" id="Phobius"/>
    </source>
</evidence>
<dbReference type="InterPro" id="IPR017452">
    <property type="entry name" value="GPCR_Rhodpsn_7TM"/>
</dbReference>
<evidence type="ECO:0000256" key="5">
    <source>
        <dbReference type="ARBA" id="ARBA00022692"/>
    </source>
</evidence>